<reference evidence="2" key="1">
    <citation type="journal article" date="2015" name="Nature">
        <title>Complex archaea that bridge the gap between prokaryotes and eukaryotes.</title>
        <authorList>
            <person name="Spang A."/>
            <person name="Saw J.H."/>
            <person name="Jorgensen S.L."/>
            <person name="Zaremba-Niedzwiedzka K."/>
            <person name="Martijn J."/>
            <person name="Lind A.E."/>
            <person name="van Eijk R."/>
            <person name="Schleper C."/>
            <person name="Guy L."/>
            <person name="Ettema T.J."/>
        </authorList>
    </citation>
    <scope>NUCLEOTIDE SEQUENCE</scope>
</reference>
<organism evidence="2">
    <name type="scientific">marine sediment metagenome</name>
    <dbReference type="NCBI Taxonomy" id="412755"/>
    <lineage>
        <taxon>unclassified sequences</taxon>
        <taxon>metagenomes</taxon>
        <taxon>ecological metagenomes</taxon>
    </lineage>
</organism>
<evidence type="ECO:0000256" key="1">
    <source>
        <dbReference type="SAM" id="MobiDB-lite"/>
    </source>
</evidence>
<dbReference type="EMBL" id="LAZR01019603">
    <property type="protein sequence ID" value="KKL91939.1"/>
    <property type="molecule type" value="Genomic_DNA"/>
</dbReference>
<name>A0A0F9FZT5_9ZZZZ</name>
<evidence type="ECO:0000313" key="2">
    <source>
        <dbReference type="EMBL" id="KKL91939.1"/>
    </source>
</evidence>
<proteinExistence type="predicted"/>
<gene>
    <name evidence="2" type="ORF">LCGC14_1889730</name>
</gene>
<accession>A0A0F9FZT5</accession>
<feature type="compositionally biased region" description="Basic and acidic residues" evidence="1">
    <location>
        <begin position="73"/>
        <end position="94"/>
    </location>
</feature>
<feature type="compositionally biased region" description="Basic and acidic residues" evidence="1">
    <location>
        <begin position="43"/>
        <end position="59"/>
    </location>
</feature>
<feature type="compositionally biased region" description="Polar residues" evidence="1">
    <location>
        <begin position="95"/>
        <end position="104"/>
    </location>
</feature>
<feature type="region of interest" description="Disordered" evidence="1">
    <location>
        <begin position="43"/>
        <end position="128"/>
    </location>
</feature>
<dbReference type="AlphaFoldDB" id="A0A0F9FZT5"/>
<sequence length="128" mass="14643">MPEKLTLVERETIINFNEGEDLASIFTYNKTWQNHLEKKLGLKPKWENGRGGREYEISKKRIKPPRAPIKLSAEAKKKAGERLAKHRNSAEKHTTSSANQTTERQGVGFSPAPKPQRPNQPQKGKKWN</sequence>
<comment type="caution">
    <text evidence="2">The sequence shown here is derived from an EMBL/GenBank/DDBJ whole genome shotgun (WGS) entry which is preliminary data.</text>
</comment>
<protein>
    <submittedName>
        <fullName evidence="2">Uncharacterized protein</fullName>
    </submittedName>
</protein>